<keyword evidence="1" id="KW-0812">Transmembrane</keyword>
<keyword evidence="1" id="KW-0472">Membrane</keyword>
<proteinExistence type="predicted"/>
<gene>
    <name evidence="2" type="ORF">ABT39_MTgene701</name>
</gene>
<accession>A0A117NJ28</accession>
<evidence type="ECO:0000313" key="2">
    <source>
        <dbReference type="EMBL" id="KUM50855.1"/>
    </source>
</evidence>
<name>A0A117NJ28_PICGL</name>
<evidence type="ECO:0000256" key="1">
    <source>
        <dbReference type="SAM" id="Phobius"/>
    </source>
</evidence>
<dbReference type="EMBL" id="LKAM01000001">
    <property type="protein sequence ID" value="KUM50855.1"/>
    <property type="molecule type" value="Genomic_DNA"/>
</dbReference>
<keyword evidence="2" id="KW-0496">Mitochondrion</keyword>
<protein>
    <submittedName>
        <fullName evidence="2">Uncharacterized protein</fullName>
    </submittedName>
</protein>
<keyword evidence="1" id="KW-1133">Transmembrane helix</keyword>
<geneLocation type="mitochondrion" evidence="2"/>
<feature type="transmembrane region" description="Helical" evidence="1">
    <location>
        <begin position="20"/>
        <end position="45"/>
    </location>
</feature>
<comment type="caution">
    <text evidence="2">The sequence shown here is derived from an EMBL/GenBank/DDBJ whole genome shotgun (WGS) entry which is preliminary data.</text>
</comment>
<sequence>MPTPCLASNRNLGYSQHYSIYLLTYYLPLGILLGNTITLDFRLLLFIN</sequence>
<organism evidence="2">
    <name type="scientific">Picea glauca</name>
    <name type="common">White spruce</name>
    <name type="synonym">Pinus glauca</name>
    <dbReference type="NCBI Taxonomy" id="3330"/>
    <lineage>
        <taxon>Eukaryota</taxon>
        <taxon>Viridiplantae</taxon>
        <taxon>Streptophyta</taxon>
        <taxon>Embryophyta</taxon>
        <taxon>Tracheophyta</taxon>
        <taxon>Spermatophyta</taxon>
        <taxon>Pinopsida</taxon>
        <taxon>Pinidae</taxon>
        <taxon>Conifers I</taxon>
        <taxon>Pinales</taxon>
        <taxon>Pinaceae</taxon>
        <taxon>Picea</taxon>
    </lineage>
</organism>
<dbReference type="AlphaFoldDB" id="A0A117NJ28"/>
<reference evidence="2" key="1">
    <citation type="journal article" date="2015" name="Genome Biol. Evol.">
        <title>Organellar Genomes of White Spruce (Picea glauca): Assembly and Annotation.</title>
        <authorList>
            <person name="Jackman S.D."/>
            <person name="Warren R.L."/>
            <person name="Gibb E.A."/>
            <person name="Vandervalk B.P."/>
            <person name="Mohamadi H."/>
            <person name="Chu J."/>
            <person name="Raymond A."/>
            <person name="Pleasance S."/>
            <person name="Coope R."/>
            <person name="Wildung M.R."/>
            <person name="Ritland C.E."/>
            <person name="Bousquet J."/>
            <person name="Jones S.J."/>
            <person name="Bohlmann J."/>
            <person name="Birol I."/>
        </authorList>
    </citation>
    <scope>NUCLEOTIDE SEQUENCE [LARGE SCALE GENOMIC DNA]</scope>
    <source>
        <tissue evidence="2">Flushing bud</tissue>
    </source>
</reference>